<dbReference type="AlphaFoldDB" id="A0A0R2HDQ6"/>
<dbReference type="InterPro" id="IPR029056">
    <property type="entry name" value="Ribokinase-like"/>
</dbReference>
<gene>
    <name evidence="4" type="ORF">IV49_GL001781</name>
</gene>
<proteinExistence type="predicted"/>
<dbReference type="SUPFAM" id="SSF53613">
    <property type="entry name" value="Ribokinase-like"/>
    <property type="match status" value="1"/>
</dbReference>
<protein>
    <recommendedName>
        <fullName evidence="3">Carbohydrate kinase PfkB domain-containing protein</fullName>
    </recommendedName>
</protein>
<evidence type="ECO:0000313" key="4">
    <source>
        <dbReference type="EMBL" id="KRN50696.1"/>
    </source>
</evidence>
<evidence type="ECO:0000256" key="1">
    <source>
        <dbReference type="ARBA" id="ARBA00022679"/>
    </source>
</evidence>
<comment type="caution">
    <text evidence="4">The sequence shown here is derived from an EMBL/GenBank/DDBJ whole genome shotgun (WGS) entry which is preliminary data.</text>
</comment>
<dbReference type="PANTHER" id="PTHR10584:SF166">
    <property type="entry name" value="RIBOKINASE"/>
    <property type="match status" value="1"/>
</dbReference>
<accession>A0A0R2HDQ6</accession>
<evidence type="ECO:0000259" key="3">
    <source>
        <dbReference type="Pfam" id="PF00294"/>
    </source>
</evidence>
<dbReference type="Proteomes" id="UP000051841">
    <property type="component" value="Unassembled WGS sequence"/>
</dbReference>
<dbReference type="RefSeq" id="WP_031588874.1">
    <property type="nucleotide sequence ID" value="NZ_JNKN01000006.1"/>
</dbReference>
<dbReference type="PATRIC" id="fig|1410657.5.peg.1836"/>
<keyword evidence="5" id="KW-1185">Reference proteome</keyword>
<evidence type="ECO:0000256" key="2">
    <source>
        <dbReference type="ARBA" id="ARBA00022777"/>
    </source>
</evidence>
<dbReference type="PANTHER" id="PTHR10584">
    <property type="entry name" value="SUGAR KINASE"/>
    <property type="match status" value="1"/>
</dbReference>
<sequence length="313" mass="33997">MGIVVVGAVFVDIKGYPIAQYIPSGRNAGRVTQVHGGVSRNVAEDIANVELRPTFVSVVDKSGISDDVINKLQRHKVNTDYILRTEDGLGTWLAVFDNDGDVVASISKRPSLDGIATILEEHGDEIIKDADSIVVEIDMEPKILNILFDLAEKYKKRIYAIVSNMSIAVERRDLIKKTDCFVCNLQEASMFFSEDYEENTPEEMARILAGKLKTAQLKSMVVTMGGEGAVYATCTGESGVTPPQKVNVIDTTGCGDSFFAGVVIGLTYGKTLGESCVIGTRIASSVIATKENVCPRFLPEEFDIDPTKFGITL</sequence>
<keyword evidence="1" id="KW-0808">Transferase</keyword>
<dbReference type="GO" id="GO:0016301">
    <property type="term" value="F:kinase activity"/>
    <property type="evidence" value="ECO:0007669"/>
    <property type="project" value="UniProtKB-KW"/>
</dbReference>
<reference evidence="4 5" key="1">
    <citation type="journal article" date="2015" name="Genome Announc.">
        <title>Expanding the biotechnology potential of lactobacilli through comparative genomics of 213 strains and associated genera.</title>
        <authorList>
            <person name="Sun Z."/>
            <person name="Harris H.M."/>
            <person name="McCann A."/>
            <person name="Guo C."/>
            <person name="Argimon S."/>
            <person name="Zhang W."/>
            <person name="Yang X."/>
            <person name="Jeffery I.B."/>
            <person name="Cooney J.C."/>
            <person name="Kagawa T.F."/>
            <person name="Liu W."/>
            <person name="Song Y."/>
            <person name="Salvetti E."/>
            <person name="Wrobel A."/>
            <person name="Rasinkangas P."/>
            <person name="Parkhill J."/>
            <person name="Rea M.C."/>
            <person name="O'Sullivan O."/>
            <person name="Ritari J."/>
            <person name="Douillard F.P."/>
            <person name="Paul Ross R."/>
            <person name="Yang R."/>
            <person name="Briner A.E."/>
            <person name="Felis G.E."/>
            <person name="de Vos W.M."/>
            <person name="Barrangou R."/>
            <person name="Klaenhammer T.R."/>
            <person name="Caufield P.W."/>
            <person name="Cui Y."/>
            <person name="Zhang H."/>
            <person name="O'Toole P.W."/>
        </authorList>
    </citation>
    <scope>NUCLEOTIDE SEQUENCE [LARGE SCALE GENOMIC DNA]</scope>
    <source>
        <strain evidence="4 5">DSM 20405</strain>
    </source>
</reference>
<feature type="domain" description="Carbohydrate kinase PfkB" evidence="3">
    <location>
        <begin position="3"/>
        <end position="289"/>
    </location>
</feature>
<dbReference type="InterPro" id="IPR011611">
    <property type="entry name" value="PfkB_dom"/>
</dbReference>
<dbReference type="Pfam" id="PF00294">
    <property type="entry name" value="PfkB"/>
    <property type="match status" value="1"/>
</dbReference>
<keyword evidence="2" id="KW-0418">Kinase</keyword>
<evidence type="ECO:0000313" key="5">
    <source>
        <dbReference type="Proteomes" id="UP000051841"/>
    </source>
</evidence>
<name>A0A0R2HDQ6_9FIRM</name>
<dbReference type="EMBL" id="JQBL01000006">
    <property type="protein sequence ID" value="KRN50696.1"/>
    <property type="molecule type" value="Genomic_DNA"/>
</dbReference>
<dbReference type="Gene3D" id="3.40.1190.20">
    <property type="match status" value="1"/>
</dbReference>
<organism evidence="4 5">
    <name type="scientific">Kandleria vitulina DSM 20405</name>
    <dbReference type="NCBI Taxonomy" id="1410657"/>
    <lineage>
        <taxon>Bacteria</taxon>
        <taxon>Bacillati</taxon>
        <taxon>Bacillota</taxon>
        <taxon>Erysipelotrichia</taxon>
        <taxon>Erysipelotrichales</taxon>
        <taxon>Coprobacillaceae</taxon>
        <taxon>Kandleria</taxon>
    </lineage>
</organism>